<evidence type="ECO:0008006" key="3">
    <source>
        <dbReference type="Google" id="ProtNLM"/>
    </source>
</evidence>
<dbReference type="GO" id="GO:0016020">
    <property type="term" value="C:membrane"/>
    <property type="evidence" value="ECO:0007669"/>
    <property type="project" value="InterPro"/>
</dbReference>
<dbReference type="InterPro" id="IPR001893">
    <property type="entry name" value="Cys-rich_GLG1_repeat"/>
</dbReference>
<dbReference type="EMBL" id="NHSJ01000057">
    <property type="protein sequence ID" value="PPQ31482.1"/>
    <property type="molecule type" value="Genomic_DNA"/>
</dbReference>
<evidence type="ECO:0000313" key="2">
    <source>
        <dbReference type="Proteomes" id="UP000239089"/>
    </source>
</evidence>
<dbReference type="OrthoDB" id="8245037at2"/>
<keyword evidence="2" id="KW-1185">Reference proteome</keyword>
<reference evidence="1 2" key="1">
    <citation type="journal article" date="2018" name="Arch. Microbiol.">
        <title>New insights into the metabolic potential of the phototrophic purple bacterium Rhodopila globiformis DSM 161(T) from its draft genome sequence and evidence for a vanadium-dependent nitrogenase.</title>
        <authorList>
            <person name="Imhoff J.F."/>
            <person name="Rahn T."/>
            <person name="Kunzel S."/>
            <person name="Neulinger S.C."/>
        </authorList>
    </citation>
    <scope>NUCLEOTIDE SEQUENCE [LARGE SCALE GENOMIC DNA]</scope>
    <source>
        <strain evidence="1 2">DSM 16996</strain>
    </source>
</reference>
<proteinExistence type="predicted"/>
<protein>
    <recommendedName>
        <fullName evidence="3">Cysteine rich repeat protein</fullName>
    </recommendedName>
</protein>
<dbReference type="RefSeq" id="WP_104507595.1">
    <property type="nucleotide sequence ID" value="NZ_JACIGC010000009.1"/>
</dbReference>
<comment type="caution">
    <text evidence="1">The sequence shown here is derived from an EMBL/GenBank/DDBJ whole genome shotgun (WGS) entry which is preliminary data.</text>
</comment>
<dbReference type="AlphaFoldDB" id="A0A2S6NA34"/>
<organism evidence="1 2">
    <name type="scientific">Rhodoblastus sphagnicola</name>
    <dbReference type="NCBI Taxonomy" id="333368"/>
    <lineage>
        <taxon>Bacteria</taxon>
        <taxon>Pseudomonadati</taxon>
        <taxon>Pseudomonadota</taxon>
        <taxon>Alphaproteobacteria</taxon>
        <taxon>Hyphomicrobiales</taxon>
        <taxon>Rhodoblastaceae</taxon>
        <taxon>Rhodoblastus</taxon>
    </lineage>
</organism>
<gene>
    <name evidence="1" type="ORF">CCR94_09305</name>
</gene>
<accession>A0A2S6NA34</accession>
<name>A0A2S6NA34_9HYPH</name>
<dbReference type="Proteomes" id="UP000239089">
    <property type="component" value="Unassembled WGS sequence"/>
</dbReference>
<evidence type="ECO:0000313" key="1">
    <source>
        <dbReference type="EMBL" id="PPQ31482.1"/>
    </source>
</evidence>
<sequence>MKAIALAVLASATLATPALADYRGSAQAQEACTPDVFRLCGDFIPDAGQIAACLARQKTNLSPACQMVFGGSRRHAPGLARR</sequence>
<dbReference type="Pfam" id="PF00839">
    <property type="entry name" value="Cys_rich_FGFR"/>
    <property type="match status" value="1"/>
</dbReference>